<dbReference type="PANTHER" id="PTHR35011:SF2">
    <property type="entry name" value="2,3-DIKETO-L-GULONATE TRAP TRANSPORTER SMALL PERMEASE PROTEIN YIAM"/>
    <property type="match status" value="1"/>
</dbReference>
<dbReference type="PANTHER" id="PTHR35011">
    <property type="entry name" value="2,3-DIKETO-L-GULONATE TRAP TRANSPORTER SMALL PERMEASE PROTEIN YIAM"/>
    <property type="match status" value="1"/>
</dbReference>
<dbReference type="GO" id="GO:0022857">
    <property type="term" value="F:transmembrane transporter activity"/>
    <property type="evidence" value="ECO:0007669"/>
    <property type="project" value="TreeGrafter"/>
</dbReference>
<evidence type="ECO:0000256" key="1">
    <source>
        <dbReference type="ARBA" id="ARBA00004429"/>
    </source>
</evidence>
<accession>A0A975AH72</accession>
<keyword evidence="2" id="KW-0813">Transport</keyword>
<feature type="transmembrane region" description="Helical" evidence="9">
    <location>
        <begin position="128"/>
        <end position="146"/>
    </location>
</feature>
<evidence type="ECO:0000256" key="2">
    <source>
        <dbReference type="ARBA" id="ARBA00022448"/>
    </source>
</evidence>
<keyword evidence="7 9" id="KW-0472">Membrane</keyword>
<organism evidence="11 12">
    <name type="scientific">Alkalibacter rhizosphaerae</name>
    <dbReference type="NCBI Taxonomy" id="2815577"/>
    <lineage>
        <taxon>Bacteria</taxon>
        <taxon>Bacillati</taxon>
        <taxon>Bacillota</taxon>
        <taxon>Clostridia</taxon>
        <taxon>Eubacteriales</taxon>
        <taxon>Eubacteriaceae</taxon>
        <taxon>Alkalibacter</taxon>
    </lineage>
</organism>
<keyword evidence="3" id="KW-1003">Cell membrane</keyword>
<dbReference type="RefSeq" id="WP_207299045.1">
    <property type="nucleotide sequence ID" value="NZ_CP071444.1"/>
</dbReference>
<name>A0A975AH72_9FIRM</name>
<dbReference type="InterPro" id="IPR055348">
    <property type="entry name" value="DctQ"/>
</dbReference>
<evidence type="ECO:0000256" key="3">
    <source>
        <dbReference type="ARBA" id="ARBA00022475"/>
    </source>
</evidence>
<evidence type="ECO:0000313" key="11">
    <source>
        <dbReference type="EMBL" id="QSX07703.1"/>
    </source>
</evidence>
<keyword evidence="12" id="KW-1185">Reference proteome</keyword>
<evidence type="ECO:0000256" key="6">
    <source>
        <dbReference type="ARBA" id="ARBA00022989"/>
    </source>
</evidence>
<comment type="subcellular location">
    <subcellularLocation>
        <location evidence="1">Cell inner membrane</location>
        <topology evidence="1">Multi-pass membrane protein</topology>
    </subcellularLocation>
</comment>
<feature type="transmembrane region" description="Helical" evidence="9">
    <location>
        <begin position="48"/>
        <end position="66"/>
    </location>
</feature>
<dbReference type="Proteomes" id="UP000663499">
    <property type="component" value="Chromosome"/>
</dbReference>
<evidence type="ECO:0000256" key="9">
    <source>
        <dbReference type="SAM" id="Phobius"/>
    </source>
</evidence>
<comment type="similarity">
    <text evidence="8">Belongs to the TRAP transporter small permease family.</text>
</comment>
<dbReference type="GO" id="GO:0005886">
    <property type="term" value="C:plasma membrane"/>
    <property type="evidence" value="ECO:0007669"/>
    <property type="project" value="UniProtKB-SubCell"/>
</dbReference>
<dbReference type="InterPro" id="IPR007387">
    <property type="entry name" value="TRAP_DctQ"/>
</dbReference>
<dbReference type="GO" id="GO:0015740">
    <property type="term" value="P:C4-dicarboxylate transport"/>
    <property type="evidence" value="ECO:0007669"/>
    <property type="project" value="TreeGrafter"/>
</dbReference>
<dbReference type="KEGG" id="alka:J0B03_07640"/>
<gene>
    <name evidence="11" type="ORF">J0B03_07640</name>
</gene>
<evidence type="ECO:0000256" key="5">
    <source>
        <dbReference type="ARBA" id="ARBA00022692"/>
    </source>
</evidence>
<dbReference type="EMBL" id="CP071444">
    <property type="protein sequence ID" value="QSX07703.1"/>
    <property type="molecule type" value="Genomic_DNA"/>
</dbReference>
<protein>
    <submittedName>
        <fullName evidence="11">TRAP transporter small permease</fullName>
    </submittedName>
</protein>
<proteinExistence type="inferred from homology"/>
<evidence type="ECO:0000256" key="4">
    <source>
        <dbReference type="ARBA" id="ARBA00022519"/>
    </source>
</evidence>
<feature type="domain" description="Tripartite ATP-independent periplasmic transporters DctQ component" evidence="10">
    <location>
        <begin position="24"/>
        <end position="152"/>
    </location>
</feature>
<evidence type="ECO:0000256" key="8">
    <source>
        <dbReference type="ARBA" id="ARBA00038436"/>
    </source>
</evidence>
<evidence type="ECO:0000256" key="7">
    <source>
        <dbReference type="ARBA" id="ARBA00023136"/>
    </source>
</evidence>
<dbReference type="AlphaFoldDB" id="A0A975AH72"/>
<keyword evidence="6 9" id="KW-1133">Transmembrane helix</keyword>
<evidence type="ECO:0000259" key="10">
    <source>
        <dbReference type="Pfam" id="PF04290"/>
    </source>
</evidence>
<sequence>MKKIVSWLDVNFEPIFMTIIFFSMMGLVTLQVILRFFFKMGFSWGEELAKIMFVWLMYFSFSYATRNQRHINITYLTDKLNDTLRKIVMIFVDLAFGFFMAVALLAAFKVTKSASINQDMLVTIKISLNIIYGAGILGFVMMLLRVTQNLIWKIKRIKEPIEVFANEGGVLYNNEIVFGTVRKLGESDQEKAPKSETGEVK</sequence>
<evidence type="ECO:0000313" key="12">
    <source>
        <dbReference type="Proteomes" id="UP000663499"/>
    </source>
</evidence>
<reference evidence="11" key="1">
    <citation type="submission" date="2021-03" db="EMBL/GenBank/DDBJ databases">
        <title>Alkalibacter marinus sp. nov., isolated from tidal flat sediment.</title>
        <authorList>
            <person name="Namirimu T."/>
            <person name="Yang J.-A."/>
            <person name="Yang S.-H."/>
            <person name="Kim Y.-J."/>
            <person name="Kwon K.K."/>
        </authorList>
    </citation>
    <scope>NUCLEOTIDE SEQUENCE</scope>
    <source>
        <strain evidence="11">ES005</strain>
    </source>
</reference>
<keyword evidence="4" id="KW-0997">Cell inner membrane</keyword>
<dbReference type="Pfam" id="PF04290">
    <property type="entry name" value="DctQ"/>
    <property type="match status" value="1"/>
</dbReference>
<feature type="transmembrane region" description="Helical" evidence="9">
    <location>
        <begin position="87"/>
        <end position="108"/>
    </location>
</feature>
<feature type="transmembrane region" description="Helical" evidence="9">
    <location>
        <begin position="12"/>
        <end position="36"/>
    </location>
</feature>
<keyword evidence="5 9" id="KW-0812">Transmembrane</keyword>